<accession>A0A1F7UNK8</accession>
<dbReference type="STRING" id="1802397.A3J43_01160"/>
<dbReference type="Pfam" id="PF00121">
    <property type="entry name" value="TIM"/>
    <property type="match status" value="1"/>
</dbReference>
<keyword evidence="3" id="KW-0324">Glycolysis</keyword>
<name>A0A1F7UNK8_9BACT</name>
<dbReference type="GO" id="GO:0006094">
    <property type="term" value="P:gluconeogenesis"/>
    <property type="evidence" value="ECO:0007669"/>
    <property type="project" value="UniProtKB-UniPathway"/>
</dbReference>
<comment type="subunit">
    <text evidence="3">Homodimer.</text>
</comment>
<dbReference type="InterPro" id="IPR013785">
    <property type="entry name" value="Aldolase_TIM"/>
</dbReference>
<dbReference type="GO" id="GO:0046166">
    <property type="term" value="P:glyceraldehyde-3-phosphate biosynthetic process"/>
    <property type="evidence" value="ECO:0007669"/>
    <property type="project" value="TreeGrafter"/>
</dbReference>
<evidence type="ECO:0000256" key="2">
    <source>
        <dbReference type="ARBA" id="ARBA00023235"/>
    </source>
</evidence>
<protein>
    <recommendedName>
        <fullName evidence="3">Triosephosphate isomerase</fullName>
        <ecNumber evidence="3">5.3.1.1</ecNumber>
    </recommendedName>
</protein>
<gene>
    <name evidence="4" type="ORF">A3J43_01160</name>
</gene>
<dbReference type="NCBIfam" id="TIGR00419">
    <property type="entry name" value="tim"/>
    <property type="match status" value="1"/>
</dbReference>
<dbReference type="GO" id="GO:0006096">
    <property type="term" value="P:glycolytic process"/>
    <property type="evidence" value="ECO:0007669"/>
    <property type="project" value="UniProtKB-UniRule"/>
</dbReference>
<dbReference type="PANTHER" id="PTHR21139:SF42">
    <property type="entry name" value="TRIOSEPHOSPHATE ISOMERASE"/>
    <property type="match status" value="1"/>
</dbReference>
<dbReference type="PANTHER" id="PTHR21139">
    <property type="entry name" value="TRIOSEPHOSPHATE ISOMERASE"/>
    <property type="match status" value="1"/>
</dbReference>
<comment type="subcellular location">
    <subcellularLocation>
        <location evidence="3">Cytoplasm</location>
    </subcellularLocation>
</comment>
<dbReference type="CDD" id="cd00311">
    <property type="entry name" value="TIM"/>
    <property type="match status" value="1"/>
</dbReference>
<dbReference type="GO" id="GO:0004807">
    <property type="term" value="F:triose-phosphate isomerase activity"/>
    <property type="evidence" value="ECO:0007669"/>
    <property type="project" value="UniProtKB-UniRule"/>
</dbReference>
<sequence length="264" mass="27962">MKYLVANWKMKLTIAESVDLARHAREWYEASAHPPFALIICPSPCAIPAVADALKGSTIGLGAQDVAEEERASLTGATSPLHLKELGVHTVIVGHSERRAKYGETDALVGKKAAMAIAAGLQAILCVGETEAERAAGQAEEVVRRQVRLALSQISSLPRTSALRHEDDNTPHALIAYEPVWTIGTGTPVTIADAHAQAAVIRDELRAVRQGEGAAVPLLYGGSVDQRNVASFTVDPLAGTLVGTASQTREGLQGLVEALKNVYH</sequence>
<dbReference type="UniPathway" id="UPA00109">
    <property type="reaction ID" value="UER00189"/>
</dbReference>
<dbReference type="Gene3D" id="3.20.20.70">
    <property type="entry name" value="Aldolase class I"/>
    <property type="match status" value="1"/>
</dbReference>
<dbReference type="Proteomes" id="UP000176604">
    <property type="component" value="Unassembled WGS sequence"/>
</dbReference>
<reference evidence="4 5" key="1">
    <citation type="journal article" date="2016" name="Nat. Commun.">
        <title>Thousands of microbial genomes shed light on interconnected biogeochemical processes in an aquifer system.</title>
        <authorList>
            <person name="Anantharaman K."/>
            <person name="Brown C.T."/>
            <person name="Hug L.A."/>
            <person name="Sharon I."/>
            <person name="Castelle C.J."/>
            <person name="Probst A.J."/>
            <person name="Thomas B.C."/>
            <person name="Singh A."/>
            <person name="Wilkins M.J."/>
            <person name="Karaoz U."/>
            <person name="Brodie E.L."/>
            <person name="Williams K.H."/>
            <person name="Hubbard S.S."/>
            <person name="Banfield J.F."/>
        </authorList>
    </citation>
    <scope>NUCLEOTIDE SEQUENCE [LARGE SCALE GENOMIC DNA]</scope>
</reference>
<comment type="similarity">
    <text evidence="1 3">Belongs to the triosephosphate isomerase family.</text>
</comment>
<comment type="caution">
    <text evidence="4">The sequence shown here is derived from an EMBL/GenBank/DDBJ whole genome shotgun (WGS) entry which is preliminary data.</text>
</comment>
<dbReference type="PROSITE" id="PS51440">
    <property type="entry name" value="TIM_2"/>
    <property type="match status" value="1"/>
</dbReference>
<dbReference type="UniPathway" id="UPA00138"/>
<dbReference type="GO" id="GO:0005829">
    <property type="term" value="C:cytosol"/>
    <property type="evidence" value="ECO:0007669"/>
    <property type="project" value="TreeGrafter"/>
</dbReference>
<dbReference type="GO" id="GO:0019563">
    <property type="term" value="P:glycerol catabolic process"/>
    <property type="evidence" value="ECO:0007669"/>
    <property type="project" value="TreeGrafter"/>
</dbReference>
<evidence type="ECO:0000256" key="1">
    <source>
        <dbReference type="ARBA" id="ARBA00007422"/>
    </source>
</evidence>
<dbReference type="EMBL" id="MGEF01000011">
    <property type="protein sequence ID" value="OGL79344.1"/>
    <property type="molecule type" value="Genomic_DNA"/>
</dbReference>
<comment type="pathway">
    <text evidence="3">Carbohydrate biosynthesis; gluconeogenesis.</text>
</comment>
<dbReference type="InterPro" id="IPR000652">
    <property type="entry name" value="Triosephosphate_isomerase"/>
</dbReference>
<evidence type="ECO:0000256" key="3">
    <source>
        <dbReference type="RuleBase" id="RU363013"/>
    </source>
</evidence>
<dbReference type="SUPFAM" id="SSF51351">
    <property type="entry name" value="Triosephosphate isomerase (TIM)"/>
    <property type="match status" value="1"/>
</dbReference>
<keyword evidence="2 3" id="KW-0413">Isomerase</keyword>
<dbReference type="AlphaFoldDB" id="A0A1F7UNK8"/>
<evidence type="ECO:0000313" key="5">
    <source>
        <dbReference type="Proteomes" id="UP000176604"/>
    </source>
</evidence>
<organism evidence="4 5">
    <name type="scientific">Candidatus Uhrbacteria bacterium RIFCSPHIGHO2_12_FULL_54_23</name>
    <dbReference type="NCBI Taxonomy" id="1802397"/>
    <lineage>
        <taxon>Bacteria</taxon>
        <taxon>Candidatus Uhriibacteriota</taxon>
    </lineage>
</organism>
<dbReference type="InterPro" id="IPR035990">
    <property type="entry name" value="TIM_sf"/>
</dbReference>
<keyword evidence="3" id="KW-0963">Cytoplasm</keyword>
<comment type="catalytic activity">
    <reaction evidence="3">
        <text>D-glyceraldehyde 3-phosphate = dihydroxyacetone phosphate</text>
        <dbReference type="Rhea" id="RHEA:18585"/>
        <dbReference type="ChEBI" id="CHEBI:57642"/>
        <dbReference type="ChEBI" id="CHEBI:59776"/>
        <dbReference type="EC" id="5.3.1.1"/>
    </reaction>
</comment>
<dbReference type="EC" id="5.3.1.1" evidence="3"/>
<proteinExistence type="inferred from homology"/>
<keyword evidence="3" id="KW-0312">Gluconeogenesis</keyword>
<evidence type="ECO:0000313" key="4">
    <source>
        <dbReference type="EMBL" id="OGL79344.1"/>
    </source>
</evidence>
<comment type="pathway">
    <text evidence="3">Carbohydrate degradation; glycolysis; D-glyceraldehyde 3-phosphate from glycerone phosphate: step 1/1.</text>
</comment>